<keyword evidence="3" id="KW-1185">Reference proteome</keyword>
<feature type="domain" description="Hedgehog/Intein (Hint)" evidence="1">
    <location>
        <begin position="148"/>
        <end position="285"/>
    </location>
</feature>
<gene>
    <name evidence="2" type="ORF">PFY00_04010</name>
</gene>
<accession>A0ABT4XPK2</accession>
<evidence type="ECO:0000313" key="2">
    <source>
        <dbReference type="EMBL" id="MDA7423879.1"/>
    </source>
</evidence>
<dbReference type="RefSeq" id="WP_271431212.1">
    <property type="nucleotide sequence ID" value="NZ_JAQIOY010000001.1"/>
</dbReference>
<reference evidence="2 3" key="1">
    <citation type="submission" date="2023-01" db="EMBL/GenBank/DDBJ databases">
        <title>Thalassococcus onchidii sp. nov., isolated from a marine invertebrate from the South China Sea.</title>
        <authorList>
            <person name="Xu S."/>
            <person name="Liu Z."/>
            <person name="Xu Y."/>
        </authorList>
    </citation>
    <scope>NUCLEOTIDE SEQUENCE [LARGE SCALE GENOMIC DNA]</scope>
    <source>
        <strain evidence="2 3">KCTC 32084</strain>
    </source>
</reference>
<comment type="caution">
    <text evidence="2">The sequence shown here is derived from an EMBL/GenBank/DDBJ whole genome shotgun (WGS) entry which is preliminary data.</text>
</comment>
<evidence type="ECO:0000259" key="1">
    <source>
        <dbReference type="Pfam" id="PF13403"/>
    </source>
</evidence>
<sequence>MATYVIYGYSTDSLVFDSGSGSLWLDADFDYKTDRIKVEITDDDDFFDGDNGTAPVSDEIGNDTNQVATVTYPDGTVVGPAQVYIEGYYTATAGGSTEYVDEIEIDGILVGYFSTFDMEPGEAYPTSSYTDMPDSGKLAYNSYSSVLCFDTHCPINTTQGAVPAGALSDRSLLMGRDGAVHRVQGLYRFDGNGTGNQRGIRIAKGALGFGLPRRDITVSWLHRILLPSAAAQLMFAEPEVLVPACALVGWPGIKVVRRPISFVHISTASHQLVGSAGIWSETALNTPKCLIPKRRRLHQPRSAIRPCLTLREARALAELHRSLLRKKRVA</sequence>
<protein>
    <submittedName>
        <fullName evidence="2">Hint domain-containing protein</fullName>
    </submittedName>
</protein>
<proteinExistence type="predicted"/>
<evidence type="ECO:0000313" key="3">
    <source>
        <dbReference type="Proteomes" id="UP001210720"/>
    </source>
</evidence>
<name>A0ABT4XPK2_9RHOB</name>
<dbReference type="EMBL" id="JAQIOY010000001">
    <property type="protein sequence ID" value="MDA7423879.1"/>
    <property type="molecule type" value="Genomic_DNA"/>
</dbReference>
<dbReference type="Proteomes" id="UP001210720">
    <property type="component" value="Unassembled WGS sequence"/>
</dbReference>
<dbReference type="InterPro" id="IPR028992">
    <property type="entry name" value="Hedgehog/Intein_dom"/>
</dbReference>
<dbReference type="Pfam" id="PF13403">
    <property type="entry name" value="Hint_2"/>
    <property type="match status" value="1"/>
</dbReference>
<organism evidence="2 3">
    <name type="scientific">Thalassococcus lentus</name>
    <dbReference type="NCBI Taxonomy" id="1210524"/>
    <lineage>
        <taxon>Bacteria</taxon>
        <taxon>Pseudomonadati</taxon>
        <taxon>Pseudomonadota</taxon>
        <taxon>Alphaproteobacteria</taxon>
        <taxon>Rhodobacterales</taxon>
        <taxon>Roseobacteraceae</taxon>
        <taxon>Thalassococcus</taxon>
    </lineage>
</organism>